<comment type="similarity">
    <text evidence="8">Belongs to the MobA family.</text>
</comment>
<keyword evidence="7 8" id="KW-0501">Molybdenum cofactor biosynthesis</keyword>
<comment type="caution">
    <text evidence="8">Lacks conserved residue(s) required for the propagation of feature annotation.</text>
</comment>
<dbReference type="GO" id="GO:0005737">
    <property type="term" value="C:cytoplasm"/>
    <property type="evidence" value="ECO:0007669"/>
    <property type="project" value="UniProtKB-SubCell"/>
</dbReference>
<accession>A0A074M755</accession>
<dbReference type="AlphaFoldDB" id="A0A074M755"/>
<feature type="binding site" evidence="8">
    <location>
        <position position="70"/>
    </location>
    <ligand>
        <name>GTP</name>
        <dbReference type="ChEBI" id="CHEBI:37565"/>
    </ligand>
</feature>
<dbReference type="InterPro" id="IPR029044">
    <property type="entry name" value="Nucleotide-diphossugar_trans"/>
</dbReference>
<organism evidence="10 11">
    <name type="scientific">Erythrobacter longus</name>
    <dbReference type="NCBI Taxonomy" id="1044"/>
    <lineage>
        <taxon>Bacteria</taxon>
        <taxon>Pseudomonadati</taxon>
        <taxon>Pseudomonadota</taxon>
        <taxon>Alphaproteobacteria</taxon>
        <taxon>Sphingomonadales</taxon>
        <taxon>Erythrobacteraceae</taxon>
        <taxon>Erythrobacter/Porphyrobacter group</taxon>
        <taxon>Erythrobacter</taxon>
    </lineage>
</organism>
<gene>
    <name evidence="8" type="primary">mobA</name>
    <name evidence="10" type="ORF">EH31_10820</name>
</gene>
<feature type="binding site" evidence="8">
    <location>
        <position position="24"/>
    </location>
    <ligand>
        <name>GTP</name>
        <dbReference type="ChEBI" id="CHEBI:37565"/>
    </ligand>
</feature>
<keyword evidence="3 8" id="KW-0479">Metal-binding</keyword>
<dbReference type="GO" id="GO:0005525">
    <property type="term" value="F:GTP binding"/>
    <property type="evidence" value="ECO:0007669"/>
    <property type="project" value="UniProtKB-UniRule"/>
</dbReference>
<evidence type="ECO:0000256" key="8">
    <source>
        <dbReference type="HAMAP-Rule" id="MF_00316"/>
    </source>
</evidence>
<comment type="function">
    <text evidence="8">Transfers a GMP moiety from GTP to Mo-molybdopterin (Mo-MPT) cofactor (Moco or molybdenum cofactor) to form Mo-molybdopterin guanine dinucleotide (Mo-MGD) cofactor.</text>
</comment>
<evidence type="ECO:0000256" key="7">
    <source>
        <dbReference type="ARBA" id="ARBA00023150"/>
    </source>
</evidence>
<comment type="caution">
    <text evidence="10">The sequence shown here is derived from an EMBL/GenBank/DDBJ whole genome shotgun (WGS) entry which is preliminary data.</text>
</comment>
<reference evidence="10 11" key="1">
    <citation type="submission" date="2014-04" db="EMBL/GenBank/DDBJ databases">
        <title>A comprehensive comparison of genomes of Erythrobacter spp. strains.</title>
        <authorList>
            <person name="Zheng Q."/>
        </authorList>
    </citation>
    <scope>NUCLEOTIDE SEQUENCE [LARGE SCALE GENOMIC DNA]</scope>
    <source>
        <strain evidence="10 11">DSM 6997</strain>
    </source>
</reference>
<evidence type="ECO:0000256" key="2">
    <source>
        <dbReference type="ARBA" id="ARBA00022679"/>
    </source>
</evidence>
<dbReference type="CDD" id="cd02503">
    <property type="entry name" value="MobA"/>
    <property type="match status" value="1"/>
</dbReference>
<evidence type="ECO:0000256" key="1">
    <source>
        <dbReference type="ARBA" id="ARBA00022490"/>
    </source>
</evidence>
<feature type="binding site" evidence="8">
    <location>
        <begin position="12"/>
        <end position="14"/>
    </location>
    <ligand>
        <name>GTP</name>
        <dbReference type="ChEBI" id="CHEBI:37565"/>
    </ligand>
</feature>
<evidence type="ECO:0000256" key="6">
    <source>
        <dbReference type="ARBA" id="ARBA00023134"/>
    </source>
</evidence>
<dbReference type="eggNOG" id="COG0746">
    <property type="taxonomic scope" value="Bacteria"/>
</dbReference>
<evidence type="ECO:0000256" key="3">
    <source>
        <dbReference type="ARBA" id="ARBA00022723"/>
    </source>
</evidence>
<evidence type="ECO:0000313" key="11">
    <source>
        <dbReference type="Proteomes" id="UP000027647"/>
    </source>
</evidence>
<keyword evidence="5 8" id="KW-0460">Magnesium</keyword>
<dbReference type="Gene3D" id="3.90.550.10">
    <property type="entry name" value="Spore Coat Polysaccharide Biosynthesis Protein SpsA, Chain A"/>
    <property type="match status" value="1"/>
</dbReference>
<feature type="binding site" evidence="8">
    <location>
        <position position="103"/>
    </location>
    <ligand>
        <name>Mg(2+)</name>
        <dbReference type="ChEBI" id="CHEBI:18420"/>
    </ligand>
</feature>
<dbReference type="PANTHER" id="PTHR19136:SF81">
    <property type="entry name" value="MOLYBDENUM COFACTOR GUANYLYLTRANSFERASE"/>
    <property type="match status" value="1"/>
</dbReference>
<dbReference type="OrthoDB" id="9788394at2"/>
<dbReference type="PANTHER" id="PTHR19136">
    <property type="entry name" value="MOLYBDENUM COFACTOR GUANYLYLTRANSFERASE"/>
    <property type="match status" value="1"/>
</dbReference>
<feature type="binding site" evidence="8">
    <location>
        <position position="103"/>
    </location>
    <ligand>
        <name>GTP</name>
        <dbReference type="ChEBI" id="CHEBI:37565"/>
    </ligand>
</feature>
<keyword evidence="6 8" id="KW-0342">GTP-binding</keyword>
<dbReference type="Pfam" id="PF12804">
    <property type="entry name" value="NTP_transf_3"/>
    <property type="match status" value="1"/>
</dbReference>
<keyword evidence="4 8" id="KW-0547">Nucleotide-binding</keyword>
<dbReference type="Proteomes" id="UP000027647">
    <property type="component" value="Unassembled WGS sequence"/>
</dbReference>
<dbReference type="STRING" id="1044.EH31_10820"/>
<dbReference type="GO" id="GO:0061603">
    <property type="term" value="F:molybdenum cofactor guanylyltransferase activity"/>
    <property type="evidence" value="ECO:0007669"/>
    <property type="project" value="UniProtKB-EC"/>
</dbReference>
<evidence type="ECO:0000256" key="4">
    <source>
        <dbReference type="ARBA" id="ARBA00022741"/>
    </source>
</evidence>
<protein>
    <recommendedName>
        <fullName evidence="8">Molybdenum cofactor guanylyltransferase</fullName>
        <shortName evidence="8">MoCo guanylyltransferase</shortName>
        <ecNumber evidence="8">2.7.7.77</ecNumber>
    </recommendedName>
    <alternativeName>
        <fullName evidence="8">GTP:molybdopterin guanylyltransferase</fullName>
    </alternativeName>
    <alternativeName>
        <fullName evidence="8">Mo-MPT guanylyltransferase</fullName>
    </alternativeName>
    <alternativeName>
        <fullName evidence="8">Molybdopterin guanylyltransferase</fullName>
    </alternativeName>
    <alternativeName>
        <fullName evidence="8">Molybdopterin-guanine dinucleotide synthase</fullName>
        <shortName evidence="8">MGD synthase</shortName>
    </alternativeName>
</protein>
<comment type="cofactor">
    <cofactor evidence="8">
        <name>Mg(2+)</name>
        <dbReference type="ChEBI" id="CHEBI:18420"/>
    </cofactor>
</comment>
<keyword evidence="11" id="KW-1185">Reference proteome</keyword>
<sequence>MAQKPDIPICILAGGASRRFGADKALAVLDGRPMVEHVLDRVHDQTIGPIAINTGNAEAFKVLGLPLLRDAAWESSGPLAGIYTALDWASQEGFETVITLAVDLPFAPLDLVTRLSASGVPSIAATKERWHPVNGIWTASQSETLGAYLESGKRSAHGWAEHCGAKVALFDHGPDGVDPFWNVNTQDDMVAAQRLIART</sequence>
<dbReference type="HAMAP" id="MF_00316">
    <property type="entry name" value="MobA"/>
    <property type="match status" value="1"/>
</dbReference>
<comment type="catalytic activity">
    <reaction evidence="8">
        <text>Mo-molybdopterin + GTP + H(+) = Mo-molybdopterin guanine dinucleotide + diphosphate</text>
        <dbReference type="Rhea" id="RHEA:34243"/>
        <dbReference type="ChEBI" id="CHEBI:15378"/>
        <dbReference type="ChEBI" id="CHEBI:33019"/>
        <dbReference type="ChEBI" id="CHEBI:37565"/>
        <dbReference type="ChEBI" id="CHEBI:71302"/>
        <dbReference type="ChEBI" id="CHEBI:71310"/>
        <dbReference type="EC" id="2.7.7.77"/>
    </reaction>
</comment>
<dbReference type="InterPro" id="IPR025877">
    <property type="entry name" value="MobA-like_NTP_Trfase"/>
</dbReference>
<keyword evidence="2 8" id="KW-0808">Transferase</keyword>
<comment type="subunit">
    <text evidence="8">Monomer.</text>
</comment>
<dbReference type="RefSeq" id="WP_034960014.1">
    <property type="nucleotide sequence ID" value="NZ_JMIW01000003.1"/>
</dbReference>
<proteinExistence type="inferred from homology"/>
<comment type="subcellular location">
    <subcellularLocation>
        <location evidence="8">Cytoplasm</location>
    </subcellularLocation>
</comment>
<evidence type="ECO:0000259" key="9">
    <source>
        <dbReference type="Pfam" id="PF12804"/>
    </source>
</evidence>
<evidence type="ECO:0000313" key="10">
    <source>
        <dbReference type="EMBL" id="KEO90571.1"/>
    </source>
</evidence>
<comment type="domain">
    <text evidence="8">The N-terminal domain determines nucleotide recognition and specific binding, while the C-terminal domain determines the specific binding to the target protein.</text>
</comment>
<dbReference type="GO" id="GO:0046872">
    <property type="term" value="F:metal ion binding"/>
    <property type="evidence" value="ECO:0007669"/>
    <property type="project" value="UniProtKB-KW"/>
</dbReference>
<keyword evidence="1 8" id="KW-0963">Cytoplasm</keyword>
<dbReference type="InterPro" id="IPR013482">
    <property type="entry name" value="Molybde_CF_guanTrfase"/>
</dbReference>
<dbReference type="GO" id="GO:1902758">
    <property type="term" value="P:bis(molybdopterin guanine dinucleotide)molybdenum biosynthetic process"/>
    <property type="evidence" value="ECO:0007669"/>
    <property type="project" value="TreeGrafter"/>
</dbReference>
<feature type="domain" description="MobA-like NTP transferase" evidence="9">
    <location>
        <begin position="10"/>
        <end position="155"/>
    </location>
</feature>
<name>A0A074M755_ERYLO</name>
<dbReference type="SUPFAM" id="SSF53448">
    <property type="entry name" value="Nucleotide-diphospho-sugar transferases"/>
    <property type="match status" value="1"/>
</dbReference>
<evidence type="ECO:0000256" key="5">
    <source>
        <dbReference type="ARBA" id="ARBA00022842"/>
    </source>
</evidence>
<dbReference type="EMBL" id="JMIW01000003">
    <property type="protein sequence ID" value="KEO90571.1"/>
    <property type="molecule type" value="Genomic_DNA"/>
</dbReference>
<dbReference type="EC" id="2.7.7.77" evidence="8"/>